<keyword evidence="2" id="KW-1185">Reference proteome</keyword>
<dbReference type="OrthoDB" id="8477976at2"/>
<dbReference type="InterPro" id="IPR023346">
    <property type="entry name" value="Lysozyme-like_dom_sf"/>
</dbReference>
<sequence>MPTKISQPTAPVPIQRAIAVAAQRTGTDFGYLFDQARIESGFRPQARATTSSAAGLYQFTRQTWLAILKQHGAEHGFGWAADSIEKTPGSRYRVTDPVQREQILQLRFDPDAAALMAGELAGDNAVHLADVLGHAPESVDLYLAHFLGAHGARKFLTAWQTDPQQAAAPLLPEAARANPAIFYAPDGTPRSVDAIRARFASKFGGLSDLAVTATSARDVRQSASVSANQLGLRSIRPMPHRLSLAFAQDAYRSLQSREGGAL</sequence>
<organism evidence="1 2">
    <name type="scientific">Sphingorhabdus pulchriflava</name>
    <dbReference type="NCBI Taxonomy" id="2292257"/>
    <lineage>
        <taxon>Bacteria</taxon>
        <taxon>Pseudomonadati</taxon>
        <taxon>Pseudomonadota</taxon>
        <taxon>Alphaproteobacteria</taxon>
        <taxon>Sphingomonadales</taxon>
        <taxon>Sphingomonadaceae</taxon>
        <taxon>Sphingorhabdus</taxon>
    </lineage>
</organism>
<accession>A0A371B507</accession>
<dbReference type="RefSeq" id="WP_115549777.1">
    <property type="nucleotide sequence ID" value="NZ_QRGP01000002.1"/>
</dbReference>
<proteinExistence type="predicted"/>
<dbReference type="EMBL" id="QRGP01000002">
    <property type="protein sequence ID" value="RDV02676.1"/>
    <property type="molecule type" value="Genomic_DNA"/>
</dbReference>
<protein>
    <submittedName>
        <fullName evidence="1">Lytic transglycosylase domain-containing protein</fullName>
    </submittedName>
</protein>
<dbReference type="Gene3D" id="1.10.530.10">
    <property type="match status" value="1"/>
</dbReference>
<evidence type="ECO:0000313" key="2">
    <source>
        <dbReference type="Proteomes" id="UP000263833"/>
    </source>
</evidence>
<evidence type="ECO:0000313" key="1">
    <source>
        <dbReference type="EMBL" id="RDV02676.1"/>
    </source>
</evidence>
<dbReference type="AlphaFoldDB" id="A0A371B507"/>
<comment type="caution">
    <text evidence="1">The sequence shown here is derived from an EMBL/GenBank/DDBJ whole genome shotgun (WGS) entry which is preliminary data.</text>
</comment>
<dbReference type="SUPFAM" id="SSF53955">
    <property type="entry name" value="Lysozyme-like"/>
    <property type="match status" value="1"/>
</dbReference>
<reference evidence="2" key="1">
    <citation type="submission" date="2018-08" db="EMBL/GenBank/DDBJ databases">
        <authorList>
            <person name="Kim S.-J."/>
            <person name="Jung G.-Y."/>
        </authorList>
    </citation>
    <scope>NUCLEOTIDE SEQUENCE [LARGE SCALE GENOMIC DNA]</scope>
    <source>
        <strain evidence="2">GY_G</strain>
    </source>
</reference>
<name>A0A371B507_9SPHN</name>
<gene>
    <name evidence="1" type="ORF">DXH95_12020</name>
</gene>
<dbReference type="Proteomes" id="UP000263833">
    <property type="component" value="Unassembled WGS sequence"/>
</dbReference>